<keyword evidence="1" id="KW-0472">Membrane</keyword>
<evidence type="ECO:0000256" key="1">
    <source>
        <dbReference type="SAM" id="Phobius"/>
    </source>
</evidence>
<proteinExistence type="predicted"/>
<evidence type="ECO:0000259" key="2">
    <source>
        <dbReference type="PROSITE" id="PS50887"/>
    </source>
</evidence>
<evidence type="ECO:0000313" key="4">
    <source>
        <dbReference type="Proteomes" id="UP000254000"/>
    </source>
</evidence>
<sequence>MRVAPFAISAVCYFLFNAAMFAGLEAQAGFAAPRRGAEIAVFAGNYLAFAALSMLQFNLVANWLVICVLFLFEIKWAFRCPWRASLLCALLVSLVGLGANEFARSLCAIAFDVPQSAFSNDIGEEGNLKTVPVALGFLLGALLLCVQRRVLRHGETAVVYGNDRSRRFVLAMGVLGYLYLCSILLLYYVDVNALVVKVWALKASVSVFASLSLAFYYAYRTAAVIRRSEERRLLEREVAEREHEGDKLQDIVRRDELTGCCSRRFAEARIDELLGRGRPLSLAFVDVNDLKGVNDAGGHEDGDRCLTCVAAVLDDVASGPDDVLGRLGGDEFVVALPDVPAAVLRKRLEEARHRLRTQSDSERSPFSMSVSVGVASARPGDDAASLVARADAAMYEDKRAGREAR</sequence>
<dbReference type="PANTHER" id="PTHR45138">
    <property type="entry name" value="REGULATORY COMPONENTS OF SENSORY TRANSDUCTION SYSTEM"/>
    <property type="match status" value="1"/>
</dbReference>
<dbReference type="PROSITE" id="PS50887">
    <property type="entry name" value="GGDEF"/>
    <property type="match status" value="1"/>
</dbReference>
<feature type="transmembrane region" description="Helical" evidence="1">
    <location>
        <begin position="84"/>
        <end position="111"/>
    </location>
</feature>
<dbReference type="InterPro" id="IPR050469">
    <property type="entry name" value="Diguanylate_Cyclase"/>
</dbReference>
<evidence type="ECO:0000313" key="3">
    <source>
        <dbReference type="EMBL" id="RDB65576.1"/>
    </source>
</evidence>
<reference evidence="3 4" key="1">
    <citation type="journal article" date="2018" name="Elife">
        <title>Discovery and characterization of a prevalent human gut bacterial enzyme sufficient for the inactivation of a family of plant toxins.</title>
        <authorList>
            <person name="Koppel N."/>
            <person name="Bisanz J.E."/>
            <person name="Pandelia M.E."/>
            <person name="Turnbaugh P.J."/>
            <person name="Balskus E.P."/>
        </authorList>
    </citation>
    <scope>NUCLEOTIDE SEQUENCE [LARGE SCALE GENOMIC DNA]</scope>
    <source>
        <strain evidence="3 4">3C</strain>
    </source>
</reference>
<dbReference type="CDD" id="cd01949">
    <property type="entry name" value="GGDEF"/>
    <property type="match status" value="1"/>
</dbReference>
<keyword evidence="1" id="KW-1133">Transmembrane helix</keyword>
<dbReference type="GeneID" id="78359149"/>
<dbReference type="Proteomes" id="UP000254000">
    <property type="component" value="Unassembled WGS sequence"/>
</dbReference>
<dbReference type="OrthoDB" id="23692at2"/>
<feature type="domain" description="GGDEF" evidence="2">
    <location>
        <begin position="278"/>
        <end position="405"/>
    </location>
</feature>
<organism evidence="3 4">
    <name type="scientific">Gordonibacter pamelaeae</name>
    <dbReference type="NCBI Taxonomy" id="471189"/>
    <lineage>
        <taxon>Bacteria</taxon>
        <taxon>Bacillati</taxon>
        <taxon>Actinomycetota</taxon>
        <taxon>Coriobacteriia</taxon>
        <taxon>Eggerthellales</taxon>
        <taxon>Eggerthellaceae</taxon>
        <taxon>Gordonibacter</taxon>
    </lineage>
</organism>
<dbReference type="PANTHER" id="PTHR45138:SF9">
    <property type="entry name" value="DIGUANYLATE CYCLASE DGCM-RELATED"/>
    <property type="match status" value="1"/>
</dbReference>
<feature type="transmembrane region" description="Helical" evidence="1">
    <location>
        <begin position="131"/>
        <end position="147"/>
    </location>
</feature>
<dbReference type="Gene3D" id="3.30.70.270">
    <property type="match status" value="1"/>
</dbReference>
<dbReference type="SMART" id="SM00267">
    <property type="entry name" value="GGDEF"/>
    <property type="match status" value="1"/>
</dbReference>
<dbReference type="AlphaFoldDB" id="A0A369M546"/>
<dbReference type="SUPFAM" id="SSF55073">
    <property type="entry name" value="Nucleotide cyclase"/>
    <property type="match status" value="1"/>
</dbReference>
<name>A0A369M546_9ACTN</name>
<dbReference type="InterPro" id="IPR043128">
    <property type="entry name" value="Rev_trsase/Diguanyl_cyclase"/>
</dbReference>
<comment type="caution">
    <text evidence="3">The sequence shown here is derived from an EMBL/GenBank/DDBJ whole genome shotgun (WGS) entry which is preliminary data.</text>
</comment>
<dbReference type="GO" id="GO:0052621">
    <property type="term" value="F:diguanylate cyclase activity"/>
    <property type="evidence" value="ECO:0007669"/>
    <property type="project" value="TreeGrafter"/>
</dbReference>
<dbReference type="InterPro" id="IPR029787">
    <property type="entry name" value="Nucleotide_cyclase"/>
</dbReference>
<dbReference type="NCBIfam" id="TIGR00254">
    <property type="entry name" value="GGDEF"/>
    <property type="match status" value="1"/>
</dbReference>
<feature type="transmembrane region" description="Helical" evidence="1">
    <location>
        <begin position="168"/>
        <end position="187"/>
    </location>
</feature>
<protein>
    <recommendedName>
        <fullName evidence="2">GGDEF domain-containing protein</fullName>
    </recommendedName>
</protein>
<dbReference type="RefSeq" id="WP_114568617.1">
    <property type="nucleotide sequence ID" value="NZ_CABMMS010000003.1"/>
</dbReference>
<gene>
    <name evidence="3" type="ORF">C1877_05420</name>
</gene>
<feature type="transmembrane region" description="Helical" evidence="1">
    <location>
        <begin position="47"/>
        <end position="72"/>
    </location>
</feature>
<dbReference type="Pfam" id="PF00990">
    <property type="entry name" value="GGDEF"/>
    <property type="match status" value="1"/>
</dbReference>
<dbReference type="EMBL" id="PPTS01000003">
    <property type="protein sequence ID" value="RDB65576.1"/>
    <property type="molecule type" value="Genomic_DNA"/>
</dbReference>
<dbReference type="InterPro" id="IPR000160">
    <property type="entry name" value="GGDEF_dom"/>
</dbReference>
<keyword evidence="4" id="KW-1185">Reference proteome</keyword>
<feature type="transmembrane region" description="Helical" evidence="1">
    <location>
        <begin position="199"/>
        <end position="219"/>
    </location>
</feature>
<keyword evidence="1" id="KW-0812">Transmembrane</keyword>
<accession>A0A369M546</accession>